<feature type="transmembrane region" description="Helical" evidence="6">
    <location>
        <begin position="230"/>
        <end position="253"/>
    </location>
</feature>
<sequence length="415" mass="43252">MPMVVRSVASLLLGVAFLMLGNGALSTLIGLRLAATDSGTTAVGMITAAYYAGLTLGSLFAHRIITRVGHIRSFSAFASVVSVAALSHALFVDASLWAVLRLTQGFCMAGLYMCIESWLNGTATNESRGQLLSAYMVTLYGASGVGQQLLRLDDETGIRLFMVVSILLTLALVPVALTRTTPPQLPDVSSFGIRRLYQSSPLGVAGVFISGAITGSIYGLAPVFGAASDFGVSGTALFMSVLILGGMALQWPLGRLSDRFDRRSVIIGLTAALSVISVCMIAAAGMNQQLALMLVAPVFGGLSFTIYPICAAHTNDYVRREDMVSASGGLILSNSVGAIIGPPVASALMTVTGPTGLFAFIGGGALCATVYGLWRSRVRPPLPAEEQAAFRPLPQTTPTVSPLDPMSALKSSPEH</sequence>
<dbReference type="RefSeq" id="WP_085086334.1">
    <property type="nucleotide sequence ID" value="NZ_FXAK01000005.1"/>
</dbReference>
<dbReference type="InterPro" id="IPR011701">
    <property type="entry name" value="MFS"/>
</dbReference>
<dbReference type="AlphaFoldDB" id="A0A1X7FGQ1"/>
<keyword evidence="2 6" id="KW-0812">Transmembrane</keyword>
<dbReference type="PANTHER" id="PTHR23521">
    <property type="entry name" value="TRANSPORTER MFS SUPERFAMILY"/>
    <property type="match status" value="1"/>
</dbReference>
<evidence type="ECO:0000256" key="5">
    <source>
        <dbReference type="SAM" id="MobiDB-lite"/>
    </source>
</evidence>
<organism evidence="7 8">
    <name type="scientific">Azospirillum oryzae</name>
    <dbReference type="NCBI Taxonomy" id="286727"/>
    <lineage>
        <taxon>Bacteria</taxon>
        <taxon>Pseudomonadati</taxon>
        <taxon>Pseudomonadota</taxon>
        <taxon>Alphaproteobacteria</taxon>
        <taxon>Rhodospirillales</taxon>
        <taxon>Azospirillaceae</taxon>
        <taxon>Azospirillum</taxon>
    </lineage>
</organism>
<keyword evidence="3 6" id="KW-1133">Transmembrane helix</keyword>
<evidence type="ECO:0000313" key="7">
    <source>
        <dbReference type="EMBL" id="SMF51804.1"/>
    </source>
</evidence>
<dbReference type="InterPro" id="IPR036259">
    <property type="entry name" value="MFS_trans_sf"/>
</dbReference>
<accession>A0A1X7FGQ1</accession>
<dbReference type="InterPro" id="IPR047200">
    <property type="entry name" value="MFS_YcaD-like"/>
</dbReference>
<dbReference type="GO" id="GO:0005886">
    <property type="term" value="C:plasma membrane"/>
    <property type="evidence" value="ECO:0007669"/>
    <property type="project" value="TreeGrafter"/>
</dbReference>
<dbReference type="OrthoDB" id="9810614at2"/>
<proteinExistence type="predicted"/>
<protein>
    <submittedName>
        <fullName evidence="7">Predicted arabinose efflux permease, MFS family</fullName>
    </submittedName>
</protein>
<feature type="transmembrane region" description="Helical" evidence="6">
    <location>
        <begin position="131"/>
        <end position="150"/>
    </location>
</feature>
<evidence type="ECO:0000313" key="8">
    <source>
        <dbReference type="Proteomes" id="UP000192936"/>
    </source>
</evidence>
<feature type="transmembrane region" description="Helical" evidence="6">
    <location>
        <begin position="156"/>
        <end position="177"/>
    </location>
</feature>
<dbReference type="CDD" id="cd17477">
    <property type="entry name" value="MFS_YcaD_like"/>
    <property type="match status" value="1"/>
</dbReference>
<dbReference type="STRING" id="286727.SAMN02982917_2855"/>
<reference evidence="7 8" key="1">
    <citation type="submission" date="2017-04" db="EMBL/GenBank/DDBJ databases">
        <authorList>
            <person name="Afonso C.L."/>
            <person name="Miller P.J."/>
            <person name="Scott M.A."/>
            <person name="Spackman E."/>
            <person name="Goraichik I."/>
            <person name="Dimitrov K.M."/>
            <person name="Suarez D.L."/>
            <person name="Swayne D.E."/>
        </authorList>
    </citation>
    <scope>NUCLEOTIDE SEQUENCE [LARGE SCALE GENOMIC DNA]</scope>
    <source>
        <strain evidence="7 8">A2P</strain>
    </source>
</reference>
<evidence type="ECO:0000256" key="3">
    <source>
        <dbReference type="ARBA" id="ARBA00022989"/>
    </source>
</evidence>
<dbReference type="Pfam" id="PF00083">
    <property type="entry name" value="Sugar_tr"/>
    <property type="match status" value="1"/>
</dbReference>
<name>A0A1X7FGQ1_9PROT</name>
<evidence type="ECO:0000256" key="2">
    <source>
        <dbReference type="ARBA" id="ARBA00022692"/>
    </source>
</evidence>
<feature type="region of interest" description="Disordered" evidence="5">
    <location>
        <begin position="386"/>
        <end position="415"/>
    </location>
</feature>
<keyword evidence="4 6" id="KW-0472">Membrane</keyword>
<feature type="transmembrane region" description="Helical" evidence="6">
    <location>
        <begin position="290"/>
        <end position="311"/>
    </location>
</feature>
<feature type="transmembrane region" description="Helical" evidence="6">
    <location>
        <begin position="323"/>
        <end position="345"/>
    </location>
</feature>
<feature type="transmembrane region" description="Helical" evidence="6">
    <location>
        <begin position="202"/>
        <end position="224"/>
    </location>
</feature>
<dbReference type="EMBL" id="FXAK01000005">
    <property type="protein sequence ID" value="SMF51804.1"/>
    <property type="molecule type" value="Genomic_DNA"/>
</dbReference>
<feature type="transmembrane region" description="Helical" evidence="6">
    <location>
        <begin position="265"/>
        <end position="284"/>
    </location>
</feature>
<dbReference type="Gene3D" id="1.20.1250.20">
    <property type="entry name" value="MFS general substrate transporter like domains"/>
    <property type="match status" value="2"/>
</dbReference>
<feature type="transmembrane region" description="Helical" evidence="6">
    <location>
        <begin position="73"/>
        <end position="92"/>
    </location>
</feature>
<dbReference type="Proteomes" id="UP000192936">
    <property type="component" value="Unassembled WGS sequence"/>
</dbReference>
<dbReference type="SUPFAM" id="SSF103473">
    <property type="entry name" value="MFS general substrate transporter"/>
    <property type="match status" value="1"/>
</dbReference>
<gene>
    <name evidence="7" type="ORF">SAMN02982917_2855</name>
</gene>
<dbReference type="Pfam" id="PF07690">
    <property type="entry name" value="MFS_1"/>
    <property type="match status" value="1"/>
</dbReference>
<feature type="transmembrane region" description="Helical" evidence="6">
    <location>
        <begin position="42"/>
        <end position="61"/>
    </location>
</feature>
<dbReference type="GO" id="GO:0022857">
    <property type="term" value="F:transmembrane transporter activity"/>
    <property type="evidence" value="ECO:0007669"/>
    <property type="project" value="InterPro"/>
</dbReference>
<dbReference type="InterPro" id="IPR005828">
    <property type="entry name" value="MFS_sugar_transport-like"/>
</dbReference>
<feature type="transmembrane region" description="Helical" evidence="6">
    <location>
        <begin position="357"/>
        <end position="374"/>
    </location>
</feature>
<evidence type="ECO:0000256" key="6">
    <source>
        <dbReference type="SAM" id="Phobius"/>
    </source>
</evidence>
<evidence type="ECO:0000256" key="4">
    <source>
        <dbReference type="ARBA" id="ARBA00023136"/>
    </source>
</evidence>
<evidence type="ECO:0000256" key="1">
    <source>
        <dbReference type="ARBA" id="ARBA00004370"/>
    </source>
</evidence>
<dbReference type="PANTHER" id="PTHR23521:SF3">
    <property type="entry name" value="MFS TRANSPORTER"/>
    <property type="match status" value="1"/>
</dbReference>
<feature type="transmembrane region" description="Helical" evidence="6">
    <location>
        <begin position="98"/>
        <end position="119"/>
    </location>
</feature>
<comment type="subcellular location">
    <subcellularLocation>
        <location evidence="1">Membrane</location>
    </subcellularLocation>
</comment>